<dbReference type="PANTHER" id="PTHR43344">
    <property type="entry name" value="PHOSPHOSERINE PHOSPHATASE"/>
    <property type="match status" value="1"/>
</dbReference>
<dbReference type="Proteomes" id="UP000494111">
    <property type="component" value="Unassembled WGS sequence"/>
</dbReference>
<dbReference type="SUPFAM" id="SSF56784">
    <property type="entry name" value="HAD-like"/>
    <property type="match status" value="1"/>
</dbReference>
<organism evidence="2 3">
    <name type="scientific">Achromobacter deleyi</name>
    <dbReference type="NCBI Taxonomy" id="1353891"/>
    <lineage>
        <taxon>Bacteria</taxon>
        <taxon>Pseudomonadati</taxon>
        <taxon>Pseudomonadota</taxon>
        <taxon>Betaproteobacteria</taxon>
        <taxon>Burkholderiales</taxon>
        <taxon>Alcaligenaceae</taxon>
        <taxon>Achromobacter</taxon>
    </lineage>
</organism>
<dbReference type="InterPro" id="IPR023214">
    <property type="entry name" value="HAD_sf"/>
</dbReference>
<sequence>MQAILGQRVRRWAAQWAGIAAMLLLAACASPQKAVTPAAALPSWNEGPSRTAILDFVQAVTQPGSPDFVATDARIAVFDNDGTLWSEQPLYFQVLFALDRIKAMAPQHPEWATRQPFKAAIEGDKAALAKSGQAGLFKIIGATHTQMSVDDFTQSVTQWTATTRHPRFNQPYTAMTYAPMRELLDYLRAHGFKTYIVSGGETEFMRPWAQAAYGIPPEQVIGSSFVTTFEQRGGQPVLWRQGKLEFNDDGPGKPVAIQRYIGRRPLLAFGNSDGDLQMLQWTAAGPGKRFAGIVHHTDAQREWAYDRDSDIGRLDRALDEARRSGWTVVDMKTEWRRIYAFDTP</sequence>
<dbReference type="InterPro" id="IPR036412">
    <property type="entry name" value="HAD-like_sf"/>
</dbReference>
<dbReference type="CDD" id="cd01427">
    <property type="entry name" value="HAD_like"/>
    <property type="match status" value="1"/>
</dbReference>
<feature type="signal peptide" evidence="1">
    <location>
        <begin position="1"/>
        <end position="34"/>
    </location>
</feature>
<evidence type="ECO:0000256" key="1">
    <source>
        <dbReference type="SAM" id="SignalP"/>
    </source>
</evidence>
<accession>A0A6S7BD68</accession>
<evidence type="ECO:0008006" key="4">
    <source>
        <dbReference type="Google" id="ProtNLM"/>
    </source>
</evidence>
<evidence type="ECO:0000313" key="2">
    <source>
        <dbReference type="EMBL" id="CAB3708839.1"/>
    </source>
</evidence>
<dbReference type="AlphaFoldDB" id="A0A6S7BD68"/>
<dbReference type="InterPro" id="IPR050582">
    <property type="entry name" value="HAD-like_SerB"/>
</dbReference>
<dbReference type="EMBL" id="CADIJO010000009">
    <property type="protein sequence ID" value="CAB3708839.1"/>
    <property type="molecule type" value="Genomic_DNA"/>
</dbReference>
<evidence type="ECO:0000313" key="3">
    <source>
        <dbReference type="Proteomes" id="UP000494111"/>
    </source>
</evidence>
<reference evidence="2 3" key="1">
    <citation type="submission" date="2020-04" db="EMBL/GenBank/DDBJ databases">
        <authorList>
            <person name="De Canck E."/>
        </authorList>
    </citation>
    <scope>NUCLEOTIDE SEQUENCE [LARGE SCALE GENOMIC DNA]</scope>
    <source>
        <strain evidence="2 3">LMG 3458</strain>
    </source>
</reference>
<dbReference type="Pfam" id="PF12710">
    <property type="entry name" value="HAD"/>
    <property type="match status" value="1"/>
</dbReference>
<name>A0A6S7BD68_9BURK</name>
<dbReference type="Gene3D" id="3.40.50.1000">
    <property type="entry name" value="HAD superfamily/HAD-like"/>
    <property type="match status" value="1"/>
</dbReference>
<feature type="chain" id="PRO_5028874288" description="Haloacid dehalogenase-like hydrolase" evidence="1">
    <location>
        <begin position="35"/>
        <end position="344"/>
    </location>
</feature>
<proteinExistence type="predicted"/>
<dbReference type="RefSeq" id="WP_175193059.1">
    <property type="nucleotide sequence ID" value="NZ_CADIJO010000009.1"/>
</dbReference>
<gene>
    <name evidence="2" type="ORF">LMG3458_03094</name>
</gene>
<keyword evidence="1" id="KW-0732">Signal</keyword>
<protein>
    <recommendedName>
        <fullName evidence="4">Haloacid dehalogenase-like hydrolase</fullName>
    </recommendedName>
</protein>